<evidence type="ECO:0000313" key="3">
    <source>
        <dbReference type="Proteomes" id="UP001157160"/>
    </source>
</evidence>
<dbReference type="EMBL" id="BSUL01000001">
    <property type="protein sequence ID" value="GMA27089.1"/>
    <property type="molecule type" value="Genomic_DNA"/>
</dbReference>
<proteinExistence type="predicted"/>
<feature type="transmembrane region" description="Helical" evidence="1">
    <location>
        <begin position="119"/>
        <end position="143"/>
    </location>
</feature>
<protein>
    <submittedName>
        <fullName evidence="2">ABC transporter permease</fullName>
    </submittedName>
</protein>
<organism evidence="2 3">
    <name type="scientific">Arenivirga flava</name>
    <dbReference type="NCBI Taxonomy" id="1930060"/>
    <lineage>
        <taxon>Bacteria</taxon>
        <taxon>Bacillati</taxon>
        <taxon>Actinomycetota</taxon>
        <taxon>Actinomycetes</taxon>
        <taxon>Micrococcales</taxon>
        <taxon>Microbacteriaceae</taxon>
        <taxon>Arenivirga</taxon>
    </lineage>
</organism>
<gene>
    <name evidence="2" type="ORF">GCM10025874_03420</name>
</gene>
<accession>A0AA37X835</accession>
<dbReference type="PANTHER" id="PTHR37305:SF1">
    <property type="entry name" value="MEMBRANE PROTEIN"/>
    <property type="match status" value="1"/>
</dbReference>
<feature type="transmembrane region" description="Helical" evidence="1">
    <location>
        <begin position="75"/>
        <end position="98"/>
    </location>
</feature>
<evidence type="ECO:0000256" key="1">
    <source>
        <dbReference type="SAM" id="Phobius"/>
    </source>
</evidence>
<reference evidence="2 3" key="1">
    <citation type="journal article" date="2014" name="Int. J. Syst. Evol. Microbiol.">
        <title>Complete genome sequence of Corynebacterium casei LMG S-19264T (=DSM 44701T), isolated from a smear-ripened cheese.</title>
        <authorList>
            <consortium name="US DOE Joint Genome Institute (JGI-PGF)"/>
            <person name="Walter F."/>
            <person name="Albersmeier A."/>
            <person name="Kalinowski J."/>
            <person name="Ruckert C."/>
        </authorList>
    </citation>
    <scope>NUCLEOTIDE SEQUENCE [LARGE SCALE GENOMIC DNA]</scope>
    <source>
        <strain evidence="2 3">NBRC 112289</strain>
    </source>
</reference>
<dbReference type="AlphaFoldDB" id="A0AA37X835"/>
<dbReference type="RefSeq" id="WP_284229381.1">
    <property type="nucleotide sequence ID" value="NZ_BSUL01000001.1"/>
</dbReference>
<sequence>MTATATASVRADARLGFGGVLRSEWIKFTSLRSTYWTSGVILLVWIGFALLMAGFSEFSVQGVGEDELRQYLAVIPATIGVNVGVLVAGILGVLAFSGEYSTGMVRSSLTAVPSRLPVLAAKAVVVFVWSFLLGALSVTLSFLAAQPFFAADGLAGAPDGPVLLAFLGAAVYLGLIALFGLGIGALVRAGAGGIAIVVGLIMVLPIVGGILSGWIDWVTEVLAVLPSQVGMNLTGVEGNALFGDPAYGMGASLLILAAWSAASLLLGALALKGRDA</sequence>
<keyword evidence="1" id="KW-0472">Membrane</keyword>
<keyword evidence="3" id="KW-1185">Reference proteome</keyword>
<feature type="transmembrane region" description="Helical" evidence="1">
    <location>
        <begin position="163"/>
        <end position="187"/>
    </location>
</feature>
<feature type="transmembrane region" description="Helical" evidence="1">
    <location>
        <begin position="246"/>
        <end position="271"/>
    </location>
</feature>
<evidence type="ECO:0000313" key="2">
    <source>
        <dbReference type="EMBL" id="GMA27089.1"/>
    </source>
</evidence>
<name>A0AA37X835_9MICO</name>
<dbReference type="Proteomes" id="UP001157160">
    <property type="component" value="Unassembled WGS sequence"/>
</dbReference>
<feature type="transmembrane region" description="Helical" evidence="1">
    <location>
        <begin position="35"/>
        <end position="55"/>
    </location>
</feature>
<comment type="caution">
    <text evidence="2">The sequence shown here is derived from an EMBL/GenBank/DDBJ whole genome shotgun (WGS) entry which is preliminary data.</text>
</comment>
<feature type="transmembrane region" description="Helical" evidence="1">
    <location>
        <begin position="194"/>
        <end position="215"/>
    </location>
</feature>
<dbReference type="PANTHER" id="PTHR37305">
    <property type="entry name" value="INTEGRAL MEMBRANE PROTEIN-RELATED"/>
    <property type="match status" value="1"/>
</dbReference>
<keyword evidence="1" id="KW-0812">Transmembrane</keyword>
<keyword evidence="1" id="KW-1133">Transmembrane helix</keyword>